<proteinExistence type="inferred from homology"/>
<dbReference type="PANTHER" id="PTHR30466:SF11">
    <property type="entry name" value="FLAVIN-DEPENDENT MONOOXYGENASE, REDUCTASE SUBUNIT HSAB"/>
    <property type="match status" value="1"/>
</dbReference>
<dbReference type="GO" id="GO:0010181">
    <property type="term" value="F:FMN binding"/>
    <property type="evidence" value="ECO:0007669"/>
    <property type="project" value="InterPro"/>
</dbReference>
<dbReference type="SUPFAM" id="SSF55781">
    <property type="entry name" value="GAF domain-like"/>
    <property type="match status" value="1"/>
</dbReference>
<name>A0A6J7K6C6_9ZZZZ</name>
<evidence type="ECO:0000259" key="3">
    <source>
        <dbReference type="PROSITE" id="PS51078"/>
    </source>
</evidence>
<dbReference type="GO" id="GO:0042602">
    <property type="term" value="F:riboflavin reductase (NADPH) activity"/>
    <property type="evidence" value="ECO:0007669"/>
    <property type="project" value="TreeGrafter"/>
</dbReference>
<dbReference type="SUPFAM" id="SSF50475">
    <property type="entry name" value="FMN-binding split barrel"/>
    <property type="match status" value="1"/>
</dbReference>
<dbReference type="EMBL" id="CAFBNF010000165">
    <property type="protein sequence ID" value="CAB4950741.1"/>
    <property type="molecule type" value="Genomic_DNA"/>
</dbReference>
<dbReference type="InterPro" id="IPR012349">
    <property type="entry name" value="Split_barrel_FMN-bd"/>
</dbReference>
<dbReference type="AlphaFoldDB" id="A0A6J7K6C6"/>
<dbReference type="InterPro" id="IPR029016">
    <property type="entry name" value="GAF-like_dom_sf"/>
</dbReference>
<comment type="similarity">
    <text evidence="1">Belongs to the non-flavoprotein flavin reductase family.</text>
</comment>
<dbReference type="Gene3D" id="2.30.110.10">
    <property type="entry name" value="Electron Transport, Fmn-binding Protein, Chain A"/>
    <property type="match status" value="1"/>
</dbReference>
<dbReference type="Pfam" id="PF01613">
    <property type="entry name" value="Flavin_Reduct"/>
    <property type="match status" value="1"/>
</dbReference>
<dbReference type="InterPro" id="IPR002563">
    <property type="entry name" value="Flavin_Rdtase-like_dom"/>
</dbReference>
<accession>A0A6J7K6C6</accession>
<sequence>MTELDHLRFREVMGHYPTGVVLVTAVVDGEPVGMIVGSFTSVSLDPPLVAYLPTTTSTTFARLREAKVFCVNVLSAEQEPLCRRMASRADDKWVGVGWEPSAGGAPIIDGAVAWLECGVHSIAEAGDHYLVMGHVRDMDVLTPETPLLFFQGGYGRFTLSSLVASSSPDLVMAIRLAEVVREDVEELSHRLGVGCDVIAAVGHDLVFVGAAGTGDELSTGPILGSRIPLMAPLGEQYVAWAGEEAAARWIERSGARDADTQATLKRRLEKARIRGFSMSRIPADQELDFYSAVRAYTDSDHLTPAQERGLRGAIVAWSRSYDPVDVVPEETYEPHSLAVAVLDSQSQPLLILRLTDLPHPAPGEQIIDWVRELRVCSSRVSAKVDKAARRA</sequence>
<evidence type="ECO:0000313" key="4">
    <source>
        <dbReference type="EMBL" id="CAB4950741.1"/>
    </source>
</evidence>
<feature type="domain" description="IclR-ED" evidence="3">
    <location>
        <begin position="162"/>
        <end position="386"/>
    </location>
</feature>
<dbReference type="Gene3D" id="3.30.450.40">
    <property type="match status" value="1"/>
</dbReference>
<evidence type="ECO:0000256" key="1">
    <source>
        <dbReference type="ARBA" id="ARBA00008898"/>
    </source>
</evidence>
<keyword evidence="2" id="KW-0560">Oxidoreductase</keyword>
<dbReference type="PROSITE" id="PS51078">
    <property type="entry name" value="ICLR_ED"/>
    <property type="match status" value="1"/>
</dbReference>
<organism evidence="4">
    <name type="scientific">freshwater metagenome</name>
    <dbReference type="NCBI Taxonomy" id="449393"/>
    <lineage>
        <taxon>unclassified sequences</taxon>
        <taxon>metagenomes</taxon>
        <taxon>ecological metagenomes</taxon>
    </lineage>
</organism>
<dbReference type="PANTHER" id="PTHR30466">
    <property type="entry name" value="FLAVIN REDUCTASE"/>
    <property type="match status" value="1"/>
</dbReference>
<dbReference type="InterPro" id="IPR014757">
    <property type="entry name" value="Tscrpt_reg_IclR_C"/>
</dbReference>
<dbReference type="InterPro" id="IPR050268">
    <property type="entry name" value="NADH-dep_flavin_reductase"/>
</dbReference>
<protein>
    <submittedName>
        <fullName evidence="4">Unannotated protein</fullName>
    </submittedName>
</protein>
<gene>
    <name evidence="4" type="ORF">UFOPK3773_01391</name>
</gene>
<reference evidence="4" key="1">
    <citation type="submission" date="2020-05" db="EMBL/GenBank/DDBJ databases">
        <authorList>
            <person name="Chiriac C."/>
            <person name="Salcher M."/>
            <person name="Ghai R."/>
            <person name="Kavagutti S V."/>
        </authorList>
    </citation>
    <scope>NUCLEOTIDE SEQUENCE</scope>
</reference>
<dbReference type="SMART" id="SM00903">
    <property type="entry name" value="Flavin_Reduct"/>
    <property type="match status" value="1"/>
</dbReference>
<evidence type="ECO:0000256" key="2">
    <source>
        <dbReference type="ARBA" id="ARBA00023002"/>
    </source>
</evidence>